<reference evidence="2 3" key="1">
    <citation type="submission" date="2024-04" db="EMBL/GenBank/DDBJ databases">
        <authorList>
            <person name="Fracassetti M."/>
        </authorList>
    </citation>
    <scope>NUCLEOTIDE SEQUENCE [LARGE SCALE GENOMIC DNA]</scope>
</reference>
<gene>
    <name evidence="2" type="ORF">LTRI10_LOCUS26453</name>
</gene>
<dbReference type="Proteomes" id="UP001497516">
    <property type="component" value="Chromosome 4"/>
</dbReference>
<accession>A0AAV2EI09</accession>
<sequence>MHNAVSEEDSQELESDGSPQKSNDGSPQKSDDGDPDNGDYGKRKSADSKHASKILLRMPSLELEWTVDLVLSCIAFRKINEHAQWIALDLGRKSLDFLSDVMIARFGRVISYLQKFNLDPNTAEAIAKLEEERLDVKTDMQIVGAVVNVQESQATALWDVLGGGFRYIPYPYRGLDVGEVNEIEQTDPSLSAESVDFDGDKVRQTLASGCIPADYGLTLTLCLATRGCKLQGGVS</sequence>
<protein>
    <submittedName>
        <fullName evidence="2">Uncharacterized protein</fullName>
    </submittedName>
</protein>
<feature type="compositionally biased region" description="Acidic residues" evidence="1">
    <location>
        <begin position="1"/>
        <end position="15"/>
    </location>
</feature>
<feature type="compositionally biased region" description="Polar residues" evidence="1">
    <location>
        <begin position="17"/>
        <end position="28"/>
    </location>
</feature>
<evidence type="ECO:0000313" key="2">
    <source>
        <dbReference type="EMBL" id="CAL1385303.1"/>
    </source>
</evidence>
<name>A0AAV2EI09_9ROSI</name>
<dbReference type="AlphaFoldDB" id="A0AAV2EI09"/>
<evidence type="ECO:0000256" key="1">
    <source>
        <dbReference type="SAM" id="MobiDB-lite"/>
    </source>
</evidence>
<keyword evidence="3" id="KW-1185">Reference proteome</keyword>
<feature type="region of interest" description="Disordered" evidence="1">
    <location>
        <begin position="1"/>
        <end position="46"/>
    </location>
</feature>
<evidence type="ECO:0000313" key="3">
    <source>
        <dbReference type="Proteomes" id="UP001497516"/>
    </source>
</evidence>
<dbReference type="EMBL" id="OZ034817">
    <property type="protein sequence ID" value="CAL1385303.1"/>
    <property type="molecule type" value="Genomic_DNA"/>
</dbReference>
<proteinExistence type="predicted"/>
<organism evidence="2 3">
    <name type="scientific">Linum trigynum</name>
    <dbReference type="NCBI Taxonomy" id="586398"/>
    <lineage>
        <taxon>Eukaryota</taxon>
        <taxon>Viridiplantae</taxon>
        <taxon>Streptophyta</taxon>
        <taxon>Embryophyta</taxon>
        <taxon>Tracheophyta</taxon>
        <taxon>Spermatophyta</taxon>
        <taxon>Magnoliopsida</taxon>
        <taxon>eudicotyledons</taxon>
        <taxon>Gunneridae</taxon>
        <taxon>Pentapetalae</taxon>
        <taxon>rosids</taxon>
        <taxon>fabids</taxon>
        <taxon>Malpighiales</taxon>
        <taxon>Linaceae</taxon>
        <taxon>Linum</taxon>
    </lineage>
</organism>